<accession>A0A8B7ND05</accession>
<keyword evidence="1" id="KW-1185">Reference proteome</keyword>
<dbReference type="GeneID" id="108668684"/>
<dbReference type="PANTHER" id="PTHR37686:SF1">
    <property type="entry name" value="LD36006P"/>
    <property type="match status" value="1"/>
</dbReference>
<dbReference type="PANTHER" id="PTHR37686">
    <property type="entry name" value="LD36006P"/>
    <property type="match status" value="1"/>
</dbReference>
<evidence type="ECO:0000313" key="2">
    <source>
        <dbReference type="RefSeq" id="XP_018011416.1"/>
    </source>
</evidence>
<dbReference type="RefSeq" id="XP_018011416.1">
    <property type="nucleotide sequence ID" value="XM_018155927.2"/>
</dbReference>
<dbReference type="KEGG" id="hazt:108668684"/>
<dbReference type="AlphaFoldDB" id="A0A8B7ND05"/>
<dbReference type="OMA" id="RLHSHFF"/>
<evidence type="ECO:0000313" key="1">
    <source>
        <dbReference type="Proteomes" id="UP000694843"/>
    </source>
</evidence>
<reference evidence="2" key="1">
    <citation type="submission" date="2025-08" db="UniProtKB">
        <authorList>
            <consortium name="RefSeq"/>
        </authorList>
    </citation>
    <scope>IDENTIFICATION</scope>
    <source>
        <tissue evidence="2">Whole organism</tissue>
    </source>
</reference>
<dbReference type="Proteomes" id="UP000694843">
    <property type="component" value="Unplaced"/>
</dbReference>
<protein>
    <submittedName>
        <fullName evidence="2">Uncharacterized protein LOC108668684</fullName>
    </submittedName>
</protein>
<sequence length="347" mass="38489">MESSLLQRSADHIARNSGLCNDSASVTTPLLEPQREQLTFNITTEGLPPESLALLEHIKQVAENVLYHWKTFPVALPPPLAVQADVSPRTGGTKNSTKPLILRDAFVPPSFDELDAVAVDSKGDPKQLDATHLSSIRKTGRFSVPSLHFPQQEHVWQLASWLQRGKHNIRETLLDDMAASAAIIVVLAKRRVTGKNFSLWHAAYSVAHGLYMILDLVVGVPWLSSDHLPARLQEERSSHLVQELSAIDTSVEGVCGWLSEEVRRVAVEKGPLGRNKQPPLPYVFVTPQGQQIDLRLYNRFDSGEDRPPTHLRWGGKDVVLTQDALRLLAAMAPLRRYSLGLADQLSL</sequence>
<proteinExistence type="predicted"/>
<name>A0A8B7ND05_HYAAZ</name>
<gene>
    <name evidence="2" type="primary">LOC108668684</name>
</gene>
<dbReference type="OrthoDB" id="10003277at2759"/>
<dbReference type="InterPro" id="IPR057435">
    <property type="entry name" value="Lips"/>
</dbReference>
<dbReference type="Pfam" id="PF25228">
    <property type="entry name" value="Lips"/>
    <property type="match status" value="1"/>
</dbReference>
<organism evidence="1 2">
    <name type="scientific">Hyalella azteca</name>
    <name type="common">Amphipod</name>
    <dbReference type="NCBI Taxonomy" id="294128"/>
    <lineage>
        <taxon>Eukaryota</taxon>
        <taxon>Metazoa</taxon>
        <taxon>Ecdysozoa</taxon>
        <taxon>Arthropoda</taxon>
        <taxon>Crustacea</taxon>
        <taxon>Multicrustacea</taxon>
        <taxon>Malacostraca</taxon>
        <taxon>Eumalacostraca</taxon>
        <taxon>Peracarida</taxon>
        <taxon>Amphipoda</taxon>
        <taxon>Senticaudata</taxon>
        <taxon>Talitrida</taxon>
        <taxon>Talitroidea</taxon>
        <taxon>Hyalellidae</taxon>
        <taxon>Hyalella</taxon>
    </lineage>
</organism>